<dbReference type="GO" id="GO:0016491">
    <property type="term" value="F:oxidoreductase activity"/>
    <property type="evidence" value="ECO:0007669"/>
    <property type="project" value="UniProtKB-KW"/>
</dbReference>
<dbReference type="SUPFAM" id="SSF51735">
    <property type="entry name" value="NAD(P)-binding Rossmann-fold domains"/>
    <property type="match status" value="1"/>
</dbReference>
<dbReference type="AlphaFoldDB" id="A0A9D0YQE4"/>
<reference evidence="5" key="1">
    <citation type="submission" date="2020-10" db="EMBL/GenBank/DDBJ databases">
        <authorList>
            <person name="Gilroy R."/>
        </authorList>
    </citation>
    <scope>NUCLEOTIDE SEQUENCE</scope>
    <source>
        <strain evidence="5">ChiGjej2B2-12916</strain>
    </source>
</reference>
<comment type="similarity">
    <text evidence="1">Belongs to the Gfo/Idh/MocA family.</text>
</comment>
<dbReference type="Pfam" id="PF01408">
    <property type="entry name" value="GFO_IDH_MocA"/>
    <property type="match status" value="1"/>
</dbReference>
<accession>A0A9D0YQE4</accession>
<proteinExistence type="inferred from homology"/>
<dbReference type="EMBL" id="DVFO01000009">
    <property type="protein sequence ID" value="HIQ60212.1"/>
    <property type="molecule type" value="Genomic_DNA"/>
</dbReference>
<dbReference type="PANTHER" id="PTHR22604:SF105">
    <property type="entry name" value="TRANS-1,2-DIHYDROBENZENE-1,2-DIOL DEHYDROGENASE"/>
    <property type="match status" value="1"/>
</dbReference>
<name>A0A9D0YQE4_9FIRM</name>
<dbReference type="SUPFAM" id="SSF55347">
    <property type="entry name" value="Glyceraldehyde-3-phosphate dehydrogenase-like, C-terminal domain"/>
    <property type="match status" value="1"/>
</dbReference>
<evidence type="ECO:0000313" key="6">
    <source>
        <dbReference type="Proteomes" id="UP000886879"/>
    </source>
</evidence>
<evidence type="ECO:0000256" key="1">
    <source>
        <dbReference type="ARBA" id="ARBA00010928"/>
    </source>
</evidence>
<reference evidence="5" key="2">
    <citation type="journal article" date="2021" name="PeerJ">
        <title>Extensive microbial diversity within the chicken gut microbiome revealed by metagenomics and culture.</title>
        <authorList>
            <person name="Gilroy R."/>
            <person name="Ravi A."/>
            <person name="Getino M."/>
            <person name="Pursley I."/>
            <person name="Horton D.L."/>
            <person name="Alikhan N.F."/>
            <person name="Baker D."/>
            <person name="Gharbi K."/>
            <person name="Hall N."/>
            <person name="Watson M."/>
            <person name="Adriaenssens E.M."/>
            <person name="Foster-Nyarko E."/>
            <person name="Jarju S."/>
            <person name="Secka A."/>
            <person name="Antonio M."/>
            <person name="Oren A."/>
            <person name="Chaudhuri R.R."/>
            <person name="La Ragione R."/>
            <person name="Hildebrand F."/>
            <person name="Pallen M.J."/>
        </authorList>
    </citation>
    <scope>NUCLEOTIDE SEQUENCE</scope>
    <source>
        <strain evidence="5">ChiGjej2B2-12916</strain>
    </source>
</reference>
<sequence>MKKMLHMAILGAGRIAATMAETINRMNQAGNHAVSLYAVAARDLERAQQFADTHGVERAYGSYEEMLQDQQVQLVYVATPHSHHYQHVMMCLEHGKHVLCEKAFAANAQQTREMLQRAKDKGLLLTEAIWTRYQPMREIISQVVNSGVIGEPRMLTANLGYEIMGKERIVEPALAGGALLDVGIYPLNFAEMVFGAPDQVHAVGVLSDKGVDLQDSMTLTWKDGKMAVLNAGANCVSDRMGVIYGTRGFAVVENINNPQSITVYDAQYQQVEHHPCPAQLTGYEYEVTEAARCIEAGVLECPSMPHQDTVHMMELMDEIRHQMGVHYPFE</sequence>
<feature type="domain" description="GFO/IDH/MocA-like oxidoreductase" evidence="4">
    <location>
        <begin position="141"/>
        <end position="249"/>
    </location>
</feature>
<evidence type="ECO:0000259" key="4">
    <source>
        <dbReference type="Pfam" id="PF22725"/>
    </source>
</evidence>
<keyword evidence="2" id="KW-0560">Oxidoreductase</keyword>
<feature type="domain" description="Gfo/Idh/MocA-like oxidoreductase N-terminal" evidence="3">
    <location>
        <begin position="6"/>
        <end position="126"/>
    </location>
</feature>
<evidence type="ECO:0000313" key="5">
    <source>
        <dbReference type="EMBL" id="HIQ60212.1"/>
    </source>
</evidence>
<dbReference type="GO" id="GO:0000166">
    <property type="term" value="F:nucleotide binding"/>
    <property type="evidence" value="ECO:0007669"/>
    <property type="project" value="InterPro"/>
</dbReference>
<dbReference type="InterPro" id="IPR036291">
    <property type="entry name" value="NAD(P)-bd_dom_sf"/>
</dbReference>
<dbReference type="Gene3D" id="3.40.50.720">
    <property type="entry name" value="NAD(P)-binding Rossmann-like Domain"/>
    <property type="match status" value="1"/>
</dbReference>
<organism evidence="5 6">
    <name type="scientific">Candidatus Enterenecus faecium</name>
    <dbReference type="NCBI Taxonomy" id="2840780"/>
    <lineage>
        <taxon>Bacteria</taxon>
        <taxon>Bacillati</taxon>
        <taxon>Bacillota</taxon>
        <taxon>Clostridia</taxon>
        <taxon>Eubacteriales</taxon>
        <taxon>Candidatus Enterenecus</taxon>
    </lineage>
</organism>
<dbReference type="InterPro" id="IPR000683">
    <property type="entry name" value="Gfo/Idh/MocA-like_OxRdtase_N"/>
</dbReference>
<dbReference type="PANTHER" id="PTHR22604">
    <property type="entry name" value="OXIDOREDUCTASES"/>
    <property type="match status" value="1"/>
</dbReference>
<protein>
    <submittedName>
        <fullName evidence="5">Gfo/Idh/MocA family oxidoreductase</fullName>
    </submittedName>
</protein>
<gene>
    <name evidence="5" type="ORF">IAD31_01225</name>
</gene>
<evidence type="ECO:0000256" key="2">
    <source>
        <dbReference type="ARBA" id="ARBA00023002"/>
    </source>
</evidence>
<dbReference type="InterPro" id="IPR050984">
    <property type="entry name" value="Gfo/Idh/MocA_domain"/>
</dbReference>
<dbReference type="InterPro" id="IPR055170">
    <property type="entry name" value="GFO_IDH_MocA-like_dom"/>
</dbReference>
<dbReference type="Pfam" id="PF22725">
    <property type="entry name" value="GFO_IDH_MocA_C3"/>
    <property type="match status" value="1"/>
</dbReference>
<dbReference type="Gene3D" id="3.30.360.10">
    <property type="entry name" value="Dihydrodipicolinate Reductase, domain 2"/>
    <property type="match status" value="1"/>
</dbReference>
<comment type="caution">
    <text evidence="5">The sequence shown here is derived from an EMBL/GenBank/DDBJ whole genome shotgun (WGS) entry which is preliminary data.</text>
</comment>
<dbReference type="Proteomes" id="UP000886879">
    <property type="component" value="Unassembled WGS sequence"/>
</dbReference>
<evidence type="ECO:0000259" key="3">
    <source>
        <dbReference type="Pfam" id="PF01408"/>
    </source>
</evidence>